<evidence type="ECO:0000313" key="1">
    <source>
        <dbReference type="EMBL" id="WVX65972.1"/>
    </source>
</evidence>
<dbReference type="PANTHER" id="PTHR43235:SF1">
    <property type="entry name" value="GLUTAMINE AMIDOTRANSFERASE PB2B2.05-RELATED"/>
    <property type="match status" value="1"/>
</dbReference>
<dbReference type="CDD" id="cd01745">
    <property type="entry name" value="GATase1_2"/>
    <property type="match status" value="1"/>
</dbReference>
<gene>
    <name evidence="1" type="ORF">Bealeia1_00141</name>
</gene>
<dbReference type="InterPro" id="IPR011697">
    <property type="entry name" value="Peptidase_C26"/>
</dbReference>
<dbReference type="EMBL" id="CP133270">
    <property type="protein sequence ID" value="WVX65972.1"/>
    <property type="molecule type" value="Genomic_DNA"/>
</dbReference>
<dbReference type="InterPro" id="IPR029062">
    <property type="entry name" value="Class_I_gatase-like"/>
</dbReference>
<protein>
    <submittedName>
        <fullName evidence="1">Gamma-glutamyl-gamma-aminobutyrate hydrolase family protein</fullName>
    </submittedName>
</protein>
<dbReference type="RefSeq" id="WP_331256539.1">
    <property type="nucleotide sequence ID" value="NZ_CP133270.1"/>
</dbReference>
<dbReference type="GO" id="GO:0016787">
    <property type="term" value="F:hydrolase activity"/>
    <property type="evidence" value="ECO:0007669"/>
    <property type="project" value="UniProtKB-KW"/>
</dbReference>
<dbReference type="SUPFAM" id="SSF52317">
    <property type="entry name" value="Class I glutamine amidotransferase-like"/>
    <property type="match status" value="1"/>
</dbReference>
<dbReference type="PROSITE" id="PS51273">
    <property type="entry name" value="GATASE_TYPE_1"/>
    <property type="match status" value="1"/>
</dbReference>
<dbReference type="Pfam" id="PF07722">
    <property type="entry name" value="Peptidase_C26"/>
    <property type="match status" value="1"/>
</dbReference>
<dbReference type="Proteomes" id="UP001330434">
    <property type="component" value="Chromosome"/>
</dbReference>
<keyword evidence="2" id="KW-1185">Reference proteome</keyword>
<evidence type="ECO:0000313" key="2">
    <source>
        <dbReference type="Proteomes" id="UP001330434"/>
    </source>
</evidence>
<reference evidence="1 2" key="1">
    <citation type="journal article" date="2024" name="Environ. Microbiol.">
        <title>Novel evolutionary insights on the interactions of the Holosporales (Alphaproteobacteria) with eukaryotic hosts from comparative genomics.</title>
        <authorList>
            <person name="Giovannini M."/>
            <person name="Petroni G."/>
            <person name="Castelli M."/>
        </authorList>
    </citation>
    <scope>NUCLEOTIDE SEQUENCE [LARGE SCALE GENOMIC DNA]</scope>
    <source>
        <strain evidence="1 2">US_Bl 15I1</strain>
    </source>
</reference>
<name>A0ABZ2C3G0_9PROT</name>
<keyword evidence="1" id="KW-0378">Hydrolase</keyword>
<proteinExistence type="predicted"/>
<dbReference type="InterPro" id="IPR044668">
    <property type="entry name" value="PuuD-like"/>
</dbReference>
<accession>A0ABZ2C3G0</accession>
<dbReference type="PANTHER" id="PTHR43235">
    <property type="entry name" value="GLUTAMINE AMIDOTRANSFERASE PB2B2.05-RELATED"/>
    <property type="match status" value="1"/>
</dbReference>
<dbReference type="Gene3D" id="3.40.50.880">
    <property type="match status" value="1"/>
</dbReference>
<sequence>MSQKPIIGITVDSQGPGSYSKFPWYALRENYVSSVQQLGAIPLLLPHEPDHVTDYLNLVQGLIITGGNFDVDPSYYGEETKSETVQPNPKRTAFEFSLGKIALEKNIPILGICGGMQLLNVVLGGTLIQHIPDAISTEIPHEQPNPRNEVSHTVTVLEDSILHKITKASEIYVNSAHHQAIKNPGRGIVFNAHAPDGVVEGFEVPETRFCLGLQWHPEFFITPQDRAIFEAFLAAAQS</sequence>
<organism evidence="1 2">
    <name type="scientific">Candidatus Bealeia paramacronuclearis</name>
    <dbReference type="NCBI Taxonomy" id="1921001"/>
    <lineage>
        <taxon>Bacteria</taxon>
        <taxon>Pseudomonadati</taxon>
        <taxon>Pseudomonadota</taxon>
        <taxon>Alphaproteobacteria</taxon>
        <taxon>Holosporales</taxon>
        <taxon>Holosporaceae</taxon>
        <taxon>Candidatus Bealeia</taxon>
    </lineage>
</organism>